<organism evidence="2 3">
    <name type="scientific">Mytilus galloprovincialis</name>
    <name type="common">Mediterranean mussel</name>
    <dbReference type="NCBI Taxonomy" id="29158"/>
    <lineage>
        <taxon>Eukaryota</taxon>
        <taxon>Metazoa</taxon>
        <taxon>Spiralia</taxon>
        <taxon>Lophotrochozoa</taxon>
        <taxon>Mollusca</taxon>
        <taxon>Bivalvia</taxon>
        <taxon>Autobranchia</taxon>
        <taxon>Pteriomorphia</taxon>
        <taxon>Mytilida</taxon>
        <taxon>Mytiloidea</taxon>
        <taxon>Mytilidae</taxon>
        <taxon>Mytilinae</taxon>
        <taxon>Mytilus</taxon>
    </lineage>
</organism>
<evidence type="ECO:0000256" key="1">
    <source>
        <dbReference type="SAM" id="MobiDB-lite"/>
    </source>
</evidence>
<proteinExistence type="predicted"/>
<dbReference type="AlphaFoldDB" id="A0A8B6ETD1"/>
<comment type="caution">
    <text evidence="2">The sequence shown here is derived from an EMBL/GenBank/DDBJ whole genome shotgun (WGS) entry which is preliminary data.</text>
</comment>
<protein>
    <submittedName>
        <fullName evidence="2">Uncharacterized protein</fullName>
    </submittedName>
</protein>
<sequence>MQAARALQKQKYHGSIPDQDDSPESSLHNYAEQSCITNYESCNENAAVEQTNNLELSLNLESESEWDLIDQHIIIESHFEDEIENIDCEASICEDLVKWVNENNISHNATDQLLKILKSHGMTKTPATARSLLKTKRNIELVTKAGMEYFYFGLEKGFLNTLNKYPDKTLETMGEIVVSFNIDGLPLFKSTKTSLWPILCGIHAESFPVEVFPVSICLGGSKPDNLNFMDEFIEKLYSGYYGCDKCAQTGVWVGRMTYQEIDNVVLRTDESFRNQCQLGHHHRITPLMNLPIDMIKTFPIDYMHQVCLGVMKRLFLLWLKDDFDKALERRARSINTSNVDTNEEDGVEQPREVRPPLRLLNDHSDSEDSHDEDDLSPLLPLDSSLFSEATILIQEYSFNLEEDQQKNGNLKVKTWIDDMRVWPNMMYGEIYNFLVESKAVDGQQMENFNSLQSFNYFQSGNVGVTTHYINNDKTIMFKGEVRSSLTVSRTNEVIVLCSEDGSIVNGWCSCMAGQGHTRSHVGAVLWKIEHAVRTNVTGVACTDENATWNRGTIEFCQMSIKPP</sequence>
<feature type="region of interest" description="Disordered" evidence="1">
    <location>
        <begin position="1"/>
        <end position="28"/>
    </location>
</feature>
<accession>A0A8B6ETD1</accession>
<feature type="region of interest" description="Disordered" evidence="1">
    <location>
        <begin position="337"/>
        <end position="377"/>
    </location>
</feature>
<gene>
    <name evidence="2" type="ORF">MGAL_10B059865</name>
</gene>
<evidence type="ECO:0000313" key="2">
    <source>
        <dbReference type="EMBL" id="VDI39311.1"/>
    </source>
</evidence>
<dbReference type="OrthoDB" id="10036512at2759"/>
<name>A0A8B6ETD1_MYTGA</name>
<dbReference type="Proteomes" id="UP000596742">
    <property type="component" value="Unassembled WGS sequence"/>
</dbReference>
<dbReference type="PANTHER" id="PTHR33053">
    <property type="entry name" value="PROTEIN, PUTATIVE-RELATED"/>
    <property type="match status" value="1"/>
</dbReference>
<keyword evidence="3" id="KW-1185">Reference proteome</keyword>
<feature type="compositionally biased region" description="Basic and acidic residues" evidence="1">
    <location>
        <begin position="348"/>
        <end position="367"/>
    </location>
</feature>
<dbReference type="EMBL" id="UYJE01005673">
    <property type="protein sequence ID" value="VDI39311.1"/>
    <property type="molecule type" value="Genomic_DNA"/>
</dbReference>
<evidence type="ECO:0000313" key="3">
    <source>
        <dbReference type="Proteomes" id="UP000596742"/>
    </source>
</evidence>
<reference evidence="2" key="1">
    <citation type="submission" date="2018-11" db="EMBL/GenBank/DDBJ databases">
        <authorList>
            <person name="Alioto T."/>
            <person name="Alioto T."/>
        </authorList>
    </citation>
    <scope>NUCLEOTIDE SEQUENCE</scope>
</reference>